<protein>
    <recommendedName>
        <fullName evidence="5">Pentatricopeptide repeat-containing protein</fullName>
    </recommendedName>
</protein>
<dbReference type="OrthoDB" id="185373at2759"/>
<evidence type="ECO:0000256" key="2">
    <source>
        <dbReference type="PROSITE-ProRule" id="PRU00708"/>
    </source>
</evidence>
<dbReference type="EMBL" id="JADFTS010000009">
    <property type="protein sequence ID" value="KAF9587536.1"/>
    <property type="molecule type" value="Genomic_DNA"/>
</dbReference>
<dbReference type="PROSITE" id="PS51375">
    <property type="entry name" value="PPR"/>
    <property type="match status" value="2"/>
</dbReference>
<keyword evidence="4" id="KW-1185">Reference proteome</keyword>
<keyword evidence="1" id="KW-0677">Repeat</keyword>
<proteinExistence type="predicted"/>
<feature type="repeat" description="PPR" evidence="2">
    <location>
        <begin position="189"/>
        <end position="223"/>
    </location>
</feature>
<dbReference type="Pfam" id="PF01535">
    <property type="entry name" value="PPR"/>
    <property type="match status" value="2"/>
</dbReference>
<organism evidence="3 4">
    <name type="scientific">Coptis chinensis</name>
    <dbReference type="NCBI Taxonomy" id="261450"/>
    <lineage>
        <taxon>Eukaryota</taxon>
        <taxon>Viridiplantae</taxon>
        <taxon>Streptophyta</taxon>
        <taxon>Embryophyta</taxon>
        <taxon>Tracheophyta</taxon>
        <taxon>Spermatophyta</taxon>
        <taxon>Magnoliopsida</taxon>
        <taxon>Ranunculales</taxon>
        <taxon>Ranunculaceae</taxon>
        <taxon>Coptidoideae</taxon>
        <taxon>Coptis</taxon>
    </lineage>
</organism>
<dbReference type="AlphaFoldDB" id="A0A835GTY8"/>
<dbReference type="InterPro" id="IPR011990">
    <property type="entry name" value="TPR-like_helical_dom_sf"/>
</dbReference>
<name>A0A835GTY8_9MAGN</name>
<comment type="caution">
    <text evidence="3">The sequence shown here is derived from an EMBL/GenBank/DDBJ whole genome shotgun (WGS) entry which is preliminary data.</text>
</comment>
<evidence type="ECO:0008006" key="5">
    <source>
        <dbReference type="Google" id="ProtNLM"/>
    </source>
</evidence>
<feature type="repeat" description="PPR" evidence="2">
    <location>
        <begin position="125"/>
        <end position="159"/>
    </location>
</feature>
<dbReference type="NCBIfam" id="TIGR00756">
    <property type="entry name" value="PPR"/>
    <property type="match status" value="1"/>
</dbReference>
<accession>A0A835GTY8</accession>
<dbReference type="InterPro" id="IPR002885">
    <property type="entry name" value="PPR_rpt"/>
</dbReference>
<gene>
    <name evidence="3" type="ORF">IFM89_003994</name>
</gene>
<dbReference type="GO" id="GO:0003723">
    <property type="term" value="F:RNA binding"/>
    <property type="evidence" value="ECO:0007669"/>
    <property type="project" value="InterPro"/>
</dbReference>
<dbReference type="Proteomes" id="UP000631114">
    <property type="component" value="Unassembled WGS sequence"/>
</dbReference>
<evidence type="ECO:0000313" key="3">
    <source>
        <dbReference type="EMBL" id="KAF9587536.1"/>
    </source>
</evidence>
<dbReference type="Gene3D" id="1.25.40.10">
    <property type="entry name" value="Tetratricopeptide repeat domain"/>
    <property type="match status" value="1"/>
</dbReference>
<reference evidence="3 4" key="1">
    <citation type="submission" date="2020-10" db="EMBL/GenBank/DDBJ databases">
        <title>The Coptis chinensis genome and diversification of protoberbering-type alkaloids.</title>
        <authorList>
            <person name="Wang B."/>
            <person name="Shu S."/>
            <person name="Song C."/>
            <person name="Liu Y."/>
        </authorList>
    </citation>
    <scope>NUCLEOTIDE SEQUENCE [LARGE SCALE GENOMIC DNA]</scope>
    <source>
        <strain evidence="3">HL-2020</strain>
        <tissue evidence="3">Leaf</tissue>
    </source>
</reference>
<evidence type="ECO:0000313" key="4">
    <source>
        <dbReference type="Proteomes" id="UP000631114"/>
    </source>
</evidence>
<dbReference type="GO" id="GO:0009451">
    <property type="term" value="P:RNA modification"/>
    <property type="evidence" value="ECO:0007669"/>
    <property type="project" value="InterPro"/>
</dbReference>
<dbReference type="PANTHER" id="PTHR47926">
    <property type="entry name" value="PENTATRICOPEPTIDE REPEAT-CONTAINING PROTEIN"/>
    <property type="match status" value="1"/>
</dbReference>
<sequence length="346" mass="39410">MFVKARGEVFEPNVSTLVLVLQACRNLRAIYEGLGIHRLMDDISVQNSLLGFHSLVNNEWYWEALSLFPSMVEAGFEADAVTISQKIKLGFELNPVLGSALVDLCSKHGCFSEAFEIFKATDCGDVISWTTKIRSCATARERGLALRLYYRMIKENYNPAIATVGRPNVERGEVEYAKIIFEEELCGRSQVSWNSLLTGYAQNGCDLEAVFLFQRMLHLGGMRSSRAYVCVGMDMEIEKMLMLDLESDVGLELLGSECTKRGRDAYEFSSQQWFREWLFHFAAAEYVVILITMEAQIVVRQLILIHSIAIFIYRSGIYLHTRQPGVYSSWLMAFIAKYEMEELRLA</sequence>
<evidence type="ECO:0000256" key="1">
    <source>
        <dbReference type="ARBA" id="ARBA00022737"/>
    </source>
</evidence>
<dbReference type="PROSITE" id="PS51257">
    <property type="entry name" value="PROKAR_LIPOPROTEIN"/>
    <property type="match status" value="1"/>
</dbReference>
<dbReference type="InterPro" id="IPR046960">
    <property type="entry name" value="PPR_At4g14850-like_plant"/>
</dbReference>